<feature type="transmembrane region" description="Helical" evidence="1">
    <location>
        <begin position="12"/>
        <end position="33"/>
    </location>
</feature>
<dbReference type="AlphaFoldDB" id="A0A974NW60"/>
<dbReference type="InterPro" id="IPR038084">
    <property type="entry name" value="PduO/GlcC-like_sf"/>
</dbReference>
<dbReference type="SUPFAM" id="SSF143744">
    <property type="entry name" value="GlcG-like"/>
    <property type="match status" value="1"/>
</dbReference>
<dbReference type="Gene3D" id="3.30.450.150">
    <property type="entry name" value="Haem-degrading domain"/>
    <property type="match status" value="1"/>
</dbReference>
<name>A0A974NW60_9SPHN</name>
<protein>
    <submittedName>
        <fullName evidence="2">Heme-binding protein</fullName>
    </submittedName>
</protein>
<sequence>MAGTSERRLERFINGSLGGPGCLVFASAIITIASSTASEAQVRQQRTVSLVLADRIATATIEACRVGGRSAVVAVVDRGGNLVTLQRGDDVGPHNTIAAQKKAFTALSTKTSTSVLSERAHADPTSRNLNTVDALLLLGGGLPIMFDQEDVGAVGVAGSGGSAQDEACAMKGIVAGMAAPPSSR</sequence>
<evidence type="ECO:0000313" key="3">
    <source>
        <dbReference type="Proteomes" id="UP000595894"/>
    </source>
</evidence>
<dbReference type="InterPro" id="IPR005624">
    <property type="entry name" value="PduO/GlcC-like"/>
</dbReference>
<dbReference type="Pfam" id="PF03928">
    <property type="entry name" value="HbpS-like"/>
    <property type="match status" value="1"/>
</dbReference>
<gene>
    <name evidence="2" type="ORF">H5J25_04370</name>
</gene>
<evidence type="ECO:0000256" key="1">
    <source>
        <dbReference type="SAM" id="Phobius"/>
    </source>
</evidence>
<keyword evidence="1" id="KW-0472">Membrane</keyword>
<reference evidence="3" key="1">
    <citation type="submission" date="2020-09" db="EMBL/GenBank/DDBJ databases">
        <title>Sphingomonas sp., a new species isolated from pork steak.</title>
        <authorList>
            <person name="Heidler von Heilborn D."/>
        </authorList>
    </citation>
    <scope>NUCLEOTIDE SEQUENCE [LARGE SCALE GENOMIC DNA]</scope>
</reference>
<dbReference type="KEGG" id="sari:H5J25_04370"/>
<keyword evidence="1" id="KW-0812">Transmembrane</keyword>
<dbReference type="EMBL" id="CP061035">
    <property type="protein sequence ID" value="QQV77988.1"/>
    <property type="molecule type" value="Genomic_DNA"/>
</dbReference>
<dbReference type="PANTHER" id="PTHR34309:SF10">
    <property type="entry name" value="SLR1406 PROTEIN"/>
    <property type="match status" value="1"/>
</dbReference>
<dbReference type="Proteomes" id="UP000595894">
    <property type="component" value="Chromosome"/>
</dbReference>
<keyword evidence="3" id="KW-1185">Reference proteome</keyword>
<dbReference type="RefSeq" id="WP_202094912.1">
    <property type="nucleotide sequence ID" value="NZ_CP061035.1"/>
</dbReference>
<dbReference type="PANTHER" id="PTHR34309">
    <property type="entry name" value="SLR1406 PROTEIN"/>
    <property type="match status" value="1"/>
</dbReference>
<keyword evidence="1" id="KW-1133">Transmembrane helix</keyword>
<organism evidence="2 3">
    <name type="scientific">Sphingomonas aliaeris</name>
    <dbReference type="NCBI Taxonomy" id="2759526"/>
    <lineage>
        <taxon>Bacteria</taxon>
        <taxon>Pseudomonadati</taxon>
        <taxon>Pseudomonadota</taxon>
        <taxon>Alphaproteobacteria</taxon>
        <taxon>Sphingomonadales</taxon>
        <taxon>Sphingomonadaceae</taxon>
        <taxon>Sphingomonas</taxon>
    </lineage>
</organism>
<evidence type="ECO:0000313" key="2">
    <source>
        <dbReference type="EMBL" id="QQV77988.1"/>
    </source>
</evidence>
<dbReference type="InterPro" id="IPR052517">
    <property type="entry name" value="GlcG_carb_metab_protein"/>
</dbReference>
<accession>A0A974NW60</accession>
<proteinExistence type="predicted"/>